<dbReference type="SUPFAM" id="SSF54373">
    <property type="entry name" value="FAD-linked reductases, C-terminal domain"/>
    <property type="match status" value="1"/>
</dbReference>
<protein>
    <submittedName>
        <fullName evidence="7">Salicylate hydroxylase</fullName>
        <ecNumber evidence="7">1.14.13.1</ecNumber>
    </submittedName>
</protein>
<evidence type="ECO:0000256" key="3">
    <source>
        <dbReference type="ARBA" id="ARBA00022827"/>
    </source>
</evidence>
<accession>A0AAE4CPR2</accession>
<dbReference type="InterPro" id="IPR036188">
    <property type="entry name" value="FAD/NAD-bd_sf"/>
</dbReference>
<dbReference type="PANTHER" id="PTHR13789">
    <property type="entry name" value="MONOOXYGENASE"/>
    <property type="match status" value="1"/>
</dbReference>
<gene>
    <name evidence="7" type="ORF">JOF55_002159</name>
</gene>
<dbReference type="RefSeq" id="WP_310273091.1">
    <property type="nucleotide sequence ID" value="NZ_JAVDXW010000001.1"/>
</dbReference>
<dbReference type="AlphaFoldDB" id="A0AAE4CPR2"/>
<name>A0AAE4CPR2_9ACTN</name>
<evidence type="ECO:0000259" key="6">
    <source>
        <dbReference type="Pfam" id="PF01494"/>
    </source>
</evidence>
<evidence type="ECO:0000256" key="4">
    <source>
        <dbReference type="ARBA" id="ARBA00023002"/>
    </source>
</evidence>
<dbReference type="Pfam" id="PF01494">
    <property type="entry name" value="FAD_binding_3"/>
    <property type="match status" value="1"/>
</dbReference>
<dbReference type="PANTHER" id="PTHR13789:SF318">
    <property type="entry name" value="GERANYLGERANYL DIPHOSPHATE REDUCTASE"/>
    <property type="match status" value="1"/>
</dbReference>
<sequence>MRNNEMRIAIVGAGIAGLTAASALARAGVRCEVFEQTRLLREVGAGIQIAPNAANLLHRLGLANDLGEVAIRAEALEMRRWQDGSVLRRMPLGGRSEEFFGAPYYVVHRADLHHVLLESLPVETVRLGKRCVAIEESPEHVELFFEDGTTRVADVVVGADGIHSVVRGNLVADAPRFSGQTIYRGVIPAERMPLFDDDPRVLMWLGPNRHCVCYPISGGKQISFAATAPATDRGVESWSAEGDVAELLGAYDGWHEQVRHIIEAAPTVGRWALHDRDTAESWSTRRSTIMGDAAHPMLPFMAQGANQAIEDAMALAACLEQASPHTTAEALLHYAEVRKDRTNQVHRISRDNTEMLHLPDGTEQRHRDRVLSENADPRSRAWLYGYDAESAVKDNPAGLASAPSNP</sequence>
<evidence type="ECO:0000313" key="7">
    <source>
        <dbReference type="EMBL" id="MDR7301978.1"/>
    </source>
</evidence>
<dbReference type="Gene3D" id="3.50.50.60">
    <property type="entry name" value="FAD/NAD(P)-binding domain"/>
    <property type="match status" value="1"/>
</dbReference>
<dbReference type="EMBL" id="JAVDXW010000001">
    <property type="protein sequence ID" value="MDR7301978.1"/>
    <property type="molecule type" value="Genomic_DNA"/>
</dbReference>
<proteinExistence type="predicted"/>
<dbReference type="GO" id="GO:0018658">
    <property type="term" value="F:salicylate 1-monooxygenase activity"/>
    <property type="evidence" value="ECO:0007669"/>
    <property type="project" value="UniProtKB-EC"/>
</dbReference>
<dbReference type="InterPro" id="IPR002938">
    <property type="entry name" value="FAD-bd"/>
</dbReference>
<evidence type="ECO:0000256" key="2">
    <source>
        <dbReference type="ARBA" id="ARBA00022630"/>
    </source>
</evidence>
<keyword evidence="3" id="KW-0274">FAD</keyword>
<dbReference type="EC" id="1.14.13.1" evidence="7"/>
<dbReference type="Proteomes" id="UP001180845">
    <property type="component" value="Unassembled WGS sequence"/>
</dbReference>
<dbReference type="InterPro" id="IPR050493">
    <property type="entry name" value="FAD-dep_Monooxygenase_BioMet"/>
</dbReference>
<keyword evidence="2" id="KW-0285">Flavoprotein</keyword>
<keyword evidence="8" id="KW-1185">Reference proteome</keyword>
<feature type="domain" description="FAD-binding" evidence="6">
    <location>
        <begin position="6"/>
        <end position="347"/>
    </location>
</feature>
<dbReference type="GO" id="GO:0071949">
    <property type="term" value="F:FAD binding"/>
    <property type="evidence" value="ECO:0007669"/>
    <property type="project" value="InterPro"/>
</dbReference>
<comment type="caution">
    <text evidence="7">The sequence shown here is derived from an EMBL/GenBank/DDBJ whole genome shotgun (WGS) entry which is preliminary data.</text>
</comment>
<evidence type="ECO:0000256" key="1">
    <source>
        <dbReference type="ARBA" id="ARBA00001974"/>
    </source>
</evidence>
<evidence type="ECO:0000313" key="8">
    <source>
        <dbReference type="Proteomes" id="UP001180845"/>
    </source>
</evidence>
<comment type="cofactor">
    <cofactor evidence="1">
        <name>FAD</name>
        <dbReference type="ChEBI" id="CHEBI:57692"/>
    </cofactor>
</comment>
<organism evidence="7 8">
    <name type="scientific">Haloactinomyces albus</name>
    <dbReference type="NCBI Taxonomy" id="1352928"/>
    <lineage>
        <taxon>Bacteria</taxon>
        <taxon>Bacillati</taxon>
        <taxon>Actinomycetota</taxon>
        <taxon>Actinomycetes</taxon>
        <taxon>Actinopolysporales</taxon>
        <taxon>Actinopolysporaceae</taxon>
        <taxon>Haloactinomyces</taxon>
    </lineage>
</organism>
<dbReference type="PRINTS" id="PR00420">
    <property type="entry name" value="RNGMNOXGNASE"/>
</dbReference>
<reference evidence="7" key="1">
    <citation type="submission" date="2023-07" db="EMBL/GenBank/DDBJ databases">
        <title>Sequencing the genomes of 1000 actinobacteria strains.</title>
        <authorList>
            <person name="Klenk H.-P."/>
        </authorList>
    </citation>
    <scope>NUCLEOTIDE SEQUENCE</scope>
    <source>
        <strain evidence="7">DSM 45977</strain>
    </source>
</reference>
<keyword evidence="5" id="KW-0503">Monooxygenase</keyword>
<dbReference type="SUPFAM" id="SSF51905">
    <property type="entry name" value="FAD/NAD(P)-binding domain"/>
    <property type="match status" value="1"/>
</dbReference>
<evidence type="ECO:0000256" key="5">
    <source>
        <dbReference type="ARBA" id="ARBA00023033"/>
    </source>
</evidence>
<keyword evidence="4 7" id="KW-0560">Oxidoreductase</keyword>